<dbReference type="GO" id="GO:0042026">
    <property type="term" value="P:protein refolding"/>
    <property type="evidence" value="ECO:0007669"/>
    <property type="project" value="TreeGrafter"/>
</dbReference>
<feature type="domain" description="CR-type" evidence="4">
    <location>
        <begin position="397"/>
        <end position="468"/>
    </location>
</feature>
<dbReference type="GO" id="GO:0005737">
    <property type="term" value="C:cytoplasm"/>
    <property type="evidence" value="ECO:0007669"/>
    <property type="project" value="TreeGrafter"/>
</dbReference>
<keyword evidence="2" id="KW-0175">Coiled coil</keyword>
<dbReference type="Pfam" id="PF01556">
    <property type="entry name" value="DnaJ_C"/>
    <property type="match status" value="1"/>
</dbReference>
<dbReference type="Proteomes" id="UP000612585">
    <property type="component" value="Unassembled WGS sequence"/>
</dbReference>
<dbReference type="Gene3D" id="2.60.260.20">
    <property type="entry name" value="Urease metallochaperone UreE, N-terminal domain"/>
    <property type="match status" value="2"/>
</dbReference>
<dbReference type="InterPro" id="IPR036410">
    <property type="entry name" value="HSP_DnaJ_Cys-rich_dom_sf"/>
</dbReference>
<keyword evidence="1" id="KW-0862">Zinc</keyword>
<dbReference type="CDD" id="cd10719">
    <property type="entry name" value="DnaJ_zf"/>
    <property type="match status" value="1"/>
</dbReference>
<dbReference type="Gene3D" id="2.10.230.10">
    <property type="entry name" value="Heat shock protein DnaJ, cysteine-rich domain"/>
    <property type="match status" value="1"/>
</dbReference>
<sequence length="630" mass="68389">MSAAMPDAAGSRAVLIGVSAYRTLDDLPAVENNLTTLCAHLTDPTQWGLPADQCHTLHQPDSVDAVLDTLQREAPVVTDTLLVYYAGHGLVDDHDEDELYLALPHSNPVRPHRTAIPYSWLRRELIEATGARQKVVVLDCCYSGRALHRWMSGDGVGDLGNLLDIHGTCVLTATARTRRALAPAGETHTAFTGELLDLLRQGVTQGPELLDLETIYRHLDHRLRSKGRPLPARGQLDHGGMVALGWNVAHPSHQLRELRQVRTDLDAVRAERDELRRLLEVAGKRATDEAEQQIAAARRIRSEAEAEAARVLTDANTEAAHLRAEADAEASRIRADTATAEAKIRQRAADLAELERELDQVREALKRSQWPFPLPRVRPGKDAFVRLELDLAETAFGVEAPITVDTFSMCEACSGSGCAPDTQVTACEGCQGRGDKPPGKPCRLCAGTGSVIPTPCPACRGDGRIEAQRTLRVAVPAGTDSGTRIRLAEQGEVGPGGGTPGDIYVEIIERRHDVFTRTGDDLHCHVALPAPVALAGTRLIIKTLDGQQAAGGEEEADGQEEVTVPPGTQPGTTLRLAGRGMPNLGGEGRGDLFVHLDLRDPKQARLQHGRKRDDRKQHGLFKRIRDAFND</sequence>
<dbReference type="CDD" id="cd10747">
    <property type="entry name" value="DnaJ_C"/>
    <property type="match status" value="1"/>
</dbReference>
<gene>
    <name evidence="5" type="ORF">Vau01_121600</name>
</gene>
<name>A0A8J4E7T2_9ACTN</name>
<keyword evidence="6" id="KW-1185">Reference proteome</keyword>
<dbReference type="PANTHER" id="PTHR43096:SF48">
    <property type="entry name" value="CHAPERONE PROTEIN DNAJ"/>
    <property type="match status" value="1"/>
</dbReference>
<dbReference type="SUPFAM" id="SSF57938">
    <property type="entry name" value="DnaJ/Hsp40 cysteine-rich domain"/>
    <property type="match status" value="1"/>
</dbReference>
<dbReference type="GO" id="GO:0008270">
    <property type="term" value="F:zinc ion binding"/>
    <property type="evidence" value="ECO:0007669"/>
    <property type="project" value="UniProtKB-KW"/>
</dbReference>
<protein>
    <recommendedName>
        <fullName evidence="4">CR-type domain-containing protein</fullName>
    </recommendedName>
</protein>
<dbReference type="InterPro" id="IPR029030">
    <property type="entry name" value="Caspase-like_dom_sf"/>
</dbReference>
<proteinExistence type="predicted"/>
<feature type="coiled-coil region" evidence="2">
    <location>
        <begin position="337"/>
        <end position="364"/>
    </location>
</feature>
<feature type="coiled-coil region" evidence="2">
    <location>
        <begin position="258"/>
        <end position="307"/>
    </location>
</feature>
<feature type="zinc finger region" description="CR-type" evidence="1">
    <location>
        <begin position="397"/>
        <end position="468"/>
    </location>
</feature>
<dbReference type="GO" id="GO:0031072">
    <property type="term" value="F:heat shock protein binding"/>
    <property type="evidence" value="ECO:0007669"/>
    <property type="project" value="InterPro"/>
</dbReference>
<accession>A0A8J4E7T2</accession>
<evidence type="ECO:0000313" key="5">
    <source>
        <dbReference type="EMBL" id="GIJ64644.1"/>
    </source>
</evidence>
<dbReference type="GO" id="GO:0004197">
    <property type="term" value="F:cysteine-type endopeptidase activity"/>
    <property type="evidence" value="ECO:0007669"/>
    <property type="project" value="InterPro"/>
</dbReference>
<dbReference type="EMBL" id="BOPG01000124">
    <property type="protein sequence ID" value="GIJ64644.1"/>
    <property type="molecule type" value="Genomic_DNA"/>
</dbReference>
<evidence type="ECO:0000313" key="6">
    <source>
        <dbReference type="Proteomes" id="UP000612585"/>
    </source>
</evidence>
<dbReference type="NCBIfam" id="NF047832">
    <property type="entry name" value="caspase_w_EACC1"/>
    <property type="match status" value="1"/>
</dbReference>
<dbReference type="AlphaFoldDB" id="A0A8J4E7T2"/>
<reference evidence="5" key="1">
    <citation type="submission" date="2021-01" db="EMBL/GenBank/DDBJ databases">
        <title>Whole genome shotgun sequence of Virgisporangium aurantiacum NBRC 16421.</title>
        <authorList>
            <person name="Komaki H."/>
            <person name="Tamura T."/>
        </authorList>
    </citation>
    <scope>NUCLEOTIDE SEQUENCE</scope>
    <source>
        <strain evidence="5">NBRC 16421</strain>
    </source>
</reference>
<dbReference type="PANTHER" id="PTHR43096">
    <property type="entry name" value="DNAJ HOMOLOG 1, MITOCHONDRIAL-RELATED"/>
    <property type="match status" value="1"/>
</dbReference>
<evidence type="ECO:0000259" key="4">
    <source>
        <dbReference type="PROSITE" id="PS51188"/>
    </source>
</evidence>
<feature type="region of interest" description="Disordered" evidence="3">
    <location>
        <begin position="549"/>
        <end position="582"/>
    </location>
</feature>
<dbReference type="GO" id="GO:0051082">
    <property type="term" value="F:unfolded protein binding"/>
    <property type="evidence" value="ECO:0007669"/>
    <property type="project" value="InterPro"/>
</dbReference>
<dbReference type="Pfam" id="PF00656">
    <property type="entry name" value="Peptidase_C14"/>
    <property type="match status" value="1"/>
</dbReference>
<dbReference type="SUPFAM" id="SSF49493">
    <property type="entry name" value="HSP40/DnaJ peptide-binding domain"/>
    <property type="match status" value="2"/>
</dbReference>
<dbReference type="InterPro" id="IPR008971">
    <property type="entry name" value="HSP40/DnaJ_pept-bd"/>
</dbReference>
<dbReference type="Gene3D" id="3.40.50.1460">
    <property type="match status" value="1"/>
</dbReference>
<keyword evidence="1" id="KW-0479">Metal-binding</keyword>
<dbReference type="InterPro" id="IPR001305">
    <property type="entry name" value="HSP_DnaJ_Cys-rich_dom"/>
</dbReference>
<dbReference type="SUPFAM" id="SSF52129">
    <property type="entry name" value="Caspase-like"/>
    <property type="match status" value="1"/>
</dbReference>
<comment type="caution">
    <text evidence="5">The sequence shown here is derived from an EMBL/GenBank/DDBJ whole genome shotgun (WGS) entry which is preliminary data.</text>
</comment>
<dbReference type="InterPro" id="IPR002939">
    <property type="entry name" value="DnaJ_C"/>
</dbReference>
<feature type="compositionally biased region" description="Low complexity" evidence="3">
    <location>
        <begin position="561"/>
        <end position="573"/>
    </location>
</feature>
<evidence type="ECO:0000256" key="1">
    <source>
        <dbReference type="PROSITE-ProRule" id="PRU00546"/>
    </source>
</evidence>
<keyword evidence="1" id="KW-0863">Zinc-finger</keyword>
<evidence type="ECO:0000256" key="3">
    <source>
        <dbReference type="SAM" id="MobiDB-lite"/>
    </source>
</evidence>
<evidence type="ECO:0000256" key="2">
    <source>
        <dbReference type="SAM" id="Coils"/>
    </source>
</evidence>
<dbReference type="PROSITE" id="PS51188">
    <property type="entry name" value="ZF_CR"/>
    <property type="match status" value="1"/>
</dbReference>
<dbReference type="InterPro" id="IPR011600">
    <property type="entry name" value="Pept_C14_caspase"/>
</dbReference>
<dbReference type="GO" id="GO:0006508">
    <property type="term" value="P:proteolysis"/>
    <property type="evidence" value="ECO:0007669"/>
    <property type="project" value="InterPro"/>
</dbReference>
<organism evidence="5 6">
    <name type="scientific">Virgisporangium aurantiacum</name>
    <dbReference type="NCBI Taxonomy" id="175570"/>
    <lineage>
        <taxon>Bacteria</taxon>
        <taxon>Bacillati</taxon>
        <taxon>Actinomycetota</taxon>
        <taxon>Actinomycetes</taxon>
        <taxon>Micromonosporales</taxon>
        <taxon>Micromonosporaceae</taxon>
        <taxon>Virgisporangium</taxon>
    </lineage>
</organism>